<evidence type="ECO:0000256" key="1">
    <source>
        <dbReference type="ARBA" id="ARBA00008956"/>
    </source>
</evidence>
<keyword evidence="3 4" id="KW-0287">Flowering</keyword>
<evidence type="ECO:0000256" key="5">
    <source>
        <dbReference type="SAM" id="MobiDB-lite"/>
    </source>
</evidence>
<accession>A2XJ07</accession>
<gene>
    <name evidence="6" type="ORF">OsI_12420</name>
</gene>
<dbReference type="Gramene" id="BGIOSGA013035-TA">
    <property type="protein sequence ID" value="BGIOSGA013035-PA"/>
    <property type="gene ID" value="BGIOSGA013035"/>
</dbReference>
<reference evidence="6 7" key="1">
    <citation type="journal article" date="2005" name="PLoS Biol.">
        <title>The genomes of Oryza sativa: a history of duplications.</title>
        <authorList>
            <person name="Yu J."/>
            <person name="Wang J."/>
            <person name="Lin W."/>
            <person name="Li S."/>
            <person name="Li H."/>
            <person name="Zhou J."/>
            <person name="Ni P."/>
            <person name="Dong W."/>
            <person name="Hu S."/>
            <person name="Zeng C."/>
            <person name="Zhang J."/>
            <person name="Zhang Y."/>
            <person name="Li R."/>
            <person name="Xu Z."/>
            <person name="Li S."/>
            <person name="Li X."/>
            <person name="Zheng H."/>
            <person name="Cong L."/>
            <person name="Lin L."/>
            <person name="Yin J."/>
            <person name="Geng J."/>
            <person name="Li G."/>
            <person name="Shi J."/>
            <person name="Liu J."/>
            <person name="Lv H."/>
            <person name="Li J."/>
            <person name="Wang J."/>
            <person name="Deng Y."/>
            <person name="Ran L."/>
            <person name="Shi X."/>
            <person name="Wang X."/>
            <person name="Wu Q."/>
            <person name="Li C."/>
            <person name="Ren X."/>
            <person name="Wang J."/>
            <person name="Wang X."/>
            <person name="Li D."/>
            <person name="Liu D."/>
            <person name="Zhang X."/>
            <person name="Ji Z."/>
            <person name="Zhao W."/>
            <person name="Sun Y."/>
            <person name="Zhang Z."/>
            <person name="Bao J."/>
            <person name="Han Y."/>
            <person name="Dong L."/>
            <person name="Ji J."/>
            <person name="Chen P."/>
            <person name="Wu S."/>
            <person name="Liu J."/>
            <person name="Xiao Y."/>
            <person name="Bu D."/>
            <person name="Tan J."/>
            <person name="Yang L."/>
            <person name="Ye C."/>
            <person name="Zhang J."/>
            <person name="Xu J."/>
            <person name="Zhou Y."/>
            <person name="Yu Y."/>
            <person name="Zhang B."/>
            <person name="Zhuang S."/>
            <person name="Wei H."/>
            <person name="Liu B."/>
            <person name="Lei M."/>
            <person name="Yu H."/>
            <person name="Li Y."/>
            <person name="Xu H."/>
            <person name="Wei S."/>
            <person name="He X."/>
            <person name="Fang L."/>
            <person name="Zhang Z."/>
            <person name="Zhang Y."/>
            <person name="Huang X."/>
            <person name="Su Z."/>
            <person name="Tong W."/>
            <person name="Li J."/>
            <person name="Tong Z."/>
            <person name="Li S."/>
            <person name="Ye J."/>
            <person name="Wang L."/>
            <person name="Fang L."/>
            <person name="Lei T."/>
            <person name="Chen C."/>
            <person name="Chen H."/>
            <person name="Xu Z."/>
            <person name="Li H."/>
            <person name="Huang H."/>
            <person name="Zhang F."/>
            <person name="Xu H."/>
            <person name="Li N."/>
            <person name="Zhao C."/>
            <person name="Li S."/>
            <person name="Dong L."/>
            <person name="Huang Y."/>
            <person name="Li L."/>
            <person name="Xi Y."/>
            <person name="Qi Q."/>
            <person name="Li W."/>
            <person name="Zhang B."/>
            <person name="Hu W."/>
            <person name="Zhang Y."/>
            <person name="Tian X."/>
            <person name="Jiao Y."/>
            <person name="Liang X."/>
            <person name="Jin J."/>
            <person name="Gao L."/>
            <person name="Zheng W."/>
            <person name="Hao B."/>
            <person name="Liu S."/>
            <person name="Wang W."/>
            <person name="Yuan L."/>
            <person name="Cao M."/>
            <person name="McDermott J."/>
            <person name="Samudrala R."/>
            <person name="Wang J."/>
            <person name="Wong G.K."/>
            <person name="Yang H."/>
        </authorList>
    </citation>
    <scope>NUCLEOTIDE SEQUENCE [LARGE SCALE GENOMIC DNA]</scope>
    <source>
        <strain evidence="7">cv. 93-11</strain>
    </source>
</reference>
<feature type="compositionally biased region" description="Low complexity" evidence="5">
    <location>
        <begin position="610"/>
        <end position="658"/>
    </location>
</feature>
<keyword evidence="4" id="KW-0217">Developmental protein</keyword>
<feature type="compositionally biased region" description="Acidic residues" evidence="5">
    <location>
        <begin position="121"/>
        <end position="184"/>
    </location>
</feature>
<feature type="compositionally biased region" description="Basic and acidic residues" evidence="5">
    <location>
        <begin position="599"/>
        <end position="609"/>
    </location>
</feature>
<feature type="compositionally biased region" description="Basic and acidic residues" evidence="5">
    <location>
        <begin position="659"/>
        <end position="672"/>
    </location>
</feature>
<evidence type="ECO:0000256" key="3">
    <source>
        <dbReference type="ARBA" id="ARBA00023089"/>
    </source>
</evidence>
<evidence type="ECO:0000256" key="2">
    <source>
        <dbReference type="ARBA" id="ARBA00022782"/>
    </source>
</evidence>
<sequence>MDPAAAAAAGGGAGPKSDAAPSAPALHGLPVEMTTGEMEAAIAALPAKKEALREAFDVLAACSPFPLPFAWGDLDSYISSLQSSIDRRFGQLRVLEAARPALAGPAAASTSDGEKGGKQEEDSDEEEKEEEEEEVEEEEVEEEEEIEEEEVEEEIEEEEEEIEEEEEEVREEVQEAGEEVDEEQQGANEEMQKSKEDADESSKSAIPVQKQEEDEAEKEIIEAKDEEQHGDKLASQEHDIGENGDVDAQGVQQVADGETMEAKLEEQNEAKVTSMEHDIEEGDEKASREQGNRALPSCSDHLRGVCAGMDVRGLLKLVCKNQSICLWHEYPVVMRHAPDAAALVLQVVQGFLLSKKMKTTKVWGNCVGLIRCLPAVNASLSSDTMKKAKQLAKDWKEMIDSTGSSRDVLNLSSWGLLYFLISYNIVSEFSVDEIFCIFGTLSRKQQKKNCIELCKGLGLVNRITDLIDYLIGNGQQLEALLLTQAFNLIDKYTPLSLLKGYVERAKQNALDIINMNSPRKSLSPLITKEVDSLMVAQNIVQQQITDFNVRSGMLAEMKKLLDQYATKRSSGDACSASTSNSEQQQQQQQKHTNKKRKREQLEQQQHRGQEIQQQKQQIKPQGKKGQQQTKPEQKKQQQLNTNKPQEQQQQQQQKQQIKPQEKMGKEQTKPEEQQQQQKTNRPQEQQHKKPQKKQQQQQQQQQSKPQEKRPRPCATKLPTPSIPASISPMVPHIVQVDSVGHSPYAAMPISHTYAAQLGWPGNQSAAFAQNVGVSQFMVWTFEDYMQRRGGMMVRFLFNMSRSTNEFQFNAFGGNSGSDV</sequence>
<feature type="compositionally biased region" description="Basic and acidic residues" evidence="5">
    <location>
        <begin position="218"/>
        <end position="241"/>
    </location>
</feature>
<proteinExistence type="inferred from homology"/>
<name>A2XJ07_ORYSI</name>
<organism evidence="6 7">
    <name type="scientific">Oryza sativa subsp. indica</name>
    <name type="common">Rice</name>
    <dbReference type="NCBI Taxonomy" id="39946"/>
    <lineage>
        <taxon>Eukaryota</taxon>
        <taxon>Viridiplantae</taxon>
        <taxon>Streptophyta</taxon>
        <taxon>Embryophyta</taxon>
        <taxon>Tracheophyta</taxon>
        <taxon>Spermatophyta</taxon>
        <taxon>Magnoliopsida</taxon>
        <taxon>Liliopsida</taxon>
        <taxon>Poales</taxon>
        <taxon>Poaceae</taxon>
        <taxon>BOP clade</taxon>
        <taxon>Oryzoideae</taxon>
        <taxon>Oryzeae</taxon>
        <taxon>Oryzinae</taxon>
        <taxon>Oryza</taxon>
        <taxon>Oryza sativa</taxon>
    </lineage>
</organism>
<dbReference type="HOGENOM" id="CLU_018698_0_0_1"/>
<dbReference type="GO" id="GO:0030154">
    <property type="term" value="P:cell differentiation"/>
    <property type="evidence" value="ECO:0007669"/>
    <property type="project" value="UniProtKB-KW"/>
</dbReference>
<dbReference type="STRING" id="39946.A2XJ07"/>
<keyword evidence="7" id="KW-1185">Reference proteome</keyword>
<dbReference type="PANTHER" id="PTHR31791:SF47">
    <property type="entry name" value="INACTIVE FRIGIDA-LIKE PROTEIN 2"/>
    <property type="match status" value="1"/>
</dbReference>
<evidence type="ECO:0000256" key="4">
    <source>
        <dbReference type="RuleBase" id="RU364012"/>
    </source>
</evidence>
<feature type="region of interest" description="Disordered" evidence="5">
    <location>
        <begin position="102"/>
        <end position="244"/>
    </location>
</feature>
<evidence type="ECO:0000313" key="6">
    <source>
        <dbReference type="EMBL" id="EAY90817.1"/>
    </source>
</evidence>
<comment type="similarity">
    <text evidence="1 4">Belongs to the Frigida family.</text>
</comment>
<dbReference type="GO" id="GO:0009908">
    <property type="term" value="P:flower development"/>
    <property type="evidence" value="ECO:0007669"/>
    <property type="project" value="UniProtKB-KW"/>
</dbReference>
<feature type="compositionally biased region" description="Basic and acidic residues" evidence="5">
    <location>
        <begin position="266"/>
        <end position="277"/>
    </location>
</feature>
<dbReference type="Proteomes" id="UP000007015">
    <property type="component" value="Chromosome 3"/>
</dbReference>
<protein>
    <recommendedName>
        <fullName evidence="4">FRIGIDA-like protein</fullName>
    </recommendedName>
</protein>
<feature type="compositionally biased region" description="Low complexity" evidence="5">
    <location>
        <begin position="693"/>
        <end position="704"/>
    </location>
</feature>
<dbReference type="AlphaFoldDB" id="A2XJ07"/>
<evidence type="ECO:0000313" key="7">
    <source>
        <dbReference type="Proteomes" id="UP000007015"/>
    </source>
</evidence>
<feature type="region of interest" description="Disordered" evidence="5">
    <location>
        <begin position="266"/>
        <end position="294"/>
    </location>
</feature>
<dbReference type="EMBL" id="CM000128">
    <property type="protein sequence ID" value="EAY90817.1"/>
    <property type="molecule type" value="Genomic_DNA"/>
</dbReference>
<feature type="compositionally biased region" description="Basic and acidic residues" evidence="5">
    <location>
        <begin position="190"/>
        <end position="202"/>
    </location>
</feature>
<dbReference type="PANTHER" id="PTHR31791">
    <property type="entry name" value="FRIGIDA-LIKE PROTEIN 3-RELATED"/>
    <property type="match status" value="1"/>
</dbReference>
<feature type="compositionally biased region" description="Low complexity" evidence="5">
    <location>
        <begin position="15"/>
        <end position="25"/>
    </location>
</feature>
<feature type="region of interest" description="Disordered" evidence="5">
    <location>
        <begin position="570"/>
        <end position="726"/>
    </location>
</feature>
<dbReference type="Pfam" id="PF07899">
    <property type="entry name" value="Frigida"/>
    <property type="match status" value="1"/>
</dbReference>
<dbReference type="OMA" id="PRPCATK"/>
<dbReference type="InterPro" id="IPR012474">
    <property type="entry name" value="Frigida"/>
</dbReference>
<feature type="compositionally biased region" description="Low complexity" evidence="5">
    <location>
        <begin position="673"/>
        <end position="683"/>
    </location>
</feature>
<keyword evidence="2 4" id="KW-0221">Differentiation</keyword>
<feature type="region of interest" description="Disordered" evidence="5">
    <location>
        <begin position="1"/>
        <end position="27"/>
    </location>
</feature>